<dbReference type="PANTHER" id="PTHR22744:SF14">
    <property type="entry name" value="BTB DOMAIN-CONTAINING PROTEIN-RELATED"/>
    <property type="match status" value="1"/>
</dbReference>
<dbReference type="Proteomes" id="UP001432322">
    <property type="component" value="Unassembled WGS sequence"/>
</dbReference>
<evidence type="ECO:0000313" key="3">
    <source>
        <dbReference type="Proteomes" id="UP001432322"/>
    </source>
</evidence>
<dbReference type="PANTHER" id="PTHR22744">
    <property type="entry name" value="HELIX LOOP HELIX PROTEIN 21-RELATED"/>
    <property type="match status" value="1"/>
</dbReference>
<evidence type="ECO:0000313" key="2">
    <source>
        <dbReference type="EMBL" id="GMT24647.1"/>
    </source>
</evidence>
<accession>A0AAV5W0Z0</accession>
<gene>
    <name evidence="2" type="ORF">PFISCL1PPCAC_15944</name>
</gene>
<dbReference type="SUPFAM" id="SSF54695">
    <property type="entry name" value="POZ domain"/>
    <property type="match status" value="1"/>
</dbReference>
<comment type="caution">
    <text evidence="2">The sequence shown here is derived from an EMBL/GenBank/DDBJ whole genome shotgun (WGS) entry which is preliminary data.</text>
</comment>
<organism evidence="2 3">
    <name type="scientific">Pristionchus fissidentatus</name>
    <dbReference type="NCBI Taxonomy" id="1538716"/>
    <lineage>
        <taxon>Eukaryota</taxon>
        <taxon>Metazoa</taxon>
        <taxon>Ecdysozoa</taxon>
        <taxon>Nematoda</taxon>
        <taxon>Chromadorea</taxon>
        <taxon>Rhabditida</taxon>
        <taxon>Rhabditina</taxon>
        <taxon>Diplogasteromorpha</taxon>
        <taxon>Diplogasteroidea</taxon>
        <taxon>Neodiplogasteridae</taxon>
        <taxon>Pristionchus</taxon>
    </lineage>
</organism>
<dbReference type="InterPro" id="IPR000210">
    <property type="entry name" value="BTB/POZ_dom"/>
</dbReference>
<keyword evidence="3" id="KW-1185">Reference proteome</keyword>
<proteinExistence type="predicted"/>
<reference evidence="2" key="1">
    <citation type="submission" date="2023-10" db="EMBL/GenBank/DDBJ databases">
        <title>Genome assembly of Pristionchus species.</title>
        <authorList>
            <person name="Yoshida K."/>
            <person name="Sommer R.J."/>
        </authorList>
    </citation>
    <scope>NUCLEOTIDE SEQUENCE</scope>
    <source>
        <strain evidence="2">RS5133</strain>
    </source>
</reference>
<feature type="non-terminal residue" evidence="2">
    <location>
        <position position="1"/>
    </location>
</feature>
<feature type="domain" description="BTB" evidence="1">
    <location>
        <begin position="1"/>
        <end position="73"/>
    </location>
</feature>
<dbReference type="CDD" id="cd18186">
    <property type="entry name" value="BTB_POZ_ZBTB_KLHL-like"/>
    <property type="match status" value="1"/>
</dbReference>
<dbReference type="Gene3D" id="3.30.710.10">
    <property type="entry name" value="Potassium Channel Kv1.1, Chain A"/>
    <property type="match status" value="1"/>
</dbReference>
<dbReference type="InterPro" id="IPR011333">
    <property type="entry name" value="SKP1/BTB/POZ_sf"/>
</dbReference>
<protein>
    <recommendedName>
        <fullName evidence="1">BTB domain-containing protein</fullName>
    </recommendedName>
</protein>
<dbReference type="AlphaFoldDB" id="A0AAV5W0Z0"/>
<name>A0AAV5W0Z0_9BILA</name>
<dbReference type="Pfam" id="PF00651">
    <property type="entry name" value="BTB"/>
    <property type="match status" value="1"/>
</dbReference>
<evidence type="ECO:0000259" key="1">
    <source>
        <dbReference type="Pfam" id="PF00651"/>
    </source>
</evidence>
<dbReference type="EMBL" id="BTSY01000004">
    <property type="protein sequence ID" value="GMT24647.1"/>
    <property type="molecule type" value="Genomic_DNA"/>
</dbReference>
<sequence>SPFFARFLQGKSTNEQEFVIHSVSLQAFAALLNILNGVNNSISEENVESLLHVAERFHFQVITDVAEEFLMNSEKCSVHRKMRIADSYKLTKIMVSLLPLYSKGRLIVELIDSGEFSLLSEDLKATLLLNHKKAAMGENEKKKTIRKRKLAALIDCNNNKRTRQ</sequence>